<accession>A0A318S4B4</accession>
<name>A0A318S4B4_9DEIO</name>
<dbReference type="Proteomes" id="UP000248326">
    <property type="component" value="Unassembled WGS sequence"/>
</dbReference>
<sequence length="227" mass="25976">MTVKPYSPRELAHAIQDVAPQPLGMLLYNLGRPDECPVWLLPNFETPAHHRAKIGVWPWGDEHIFVQWCVEKGVEGSASALFPPSDVMTPKWAWHDFTRRAASKEFDVRLQDVAKRTPLPLTVRITLGTATPGAGRDYHGVDAQTIVWHVEQNKLIRDDDYSQFGPYNEALPEATSVRAIEYLLTQTQDMPWRWIDFGVGIVLPLWHGTFDVATIWREVLAPWQDWL</sequence>
<comment type="caution">
    <text evidence="1">The sequence shown here is derived from an EMBL/GenBank/DDBJ whole genome shotgun (WGS) entry which is preliminary data.</text>
</comment>
<reference evidence="1 2" key="1">
    <citation type="submission" date="2018-06" db="EMBL/GenBank/DDBJ databases">
        <title>Genomic Encyclopedia of Type Strains, Phase IV (KMG-IV): sequencing the most valuable type-strain genomes for metagenomic binning, comparative biology and taxonomic classification.</title>
        <authorList>
            <person name="Goeker M."/>
        </authorList>
    </citation>
    <scope>NUCLEOTIDE SEQUENCE [LARGE SCALE GENOMIC DNA]</scope>
    <source>
        <strain evidence="1 2">DSM 18048</strain>
    </source>
</reference>
<evidence type="ECO:0000313" key="2">
    <source>
        <dbReference type="Proteomes" id="UP000248326"/>
    </source>
</evidence>
<dbReference type="AlphaFoldDB" id="A0A318S4B4"/>
<dbReference type="EMBL" id="QJSX01000009">
    <property type="protein sequence ID" value="PYE53276.1"/>
    <property type="molecule type" value="Genomic_DNA"/>
</dbReference>
<dbReference type="RefSeq" id="WP_110887089.1">
    <property type="nucleotide sequence ID" value="NZ_QJSX01000009.1"/>
</dbReference>
<keyword evidence="2" id="KW-1185">Reference proteome</keyword>
<dbReference type="OrthoDB" id="73524at2"/>
<protein>
    <submittedName>
        <fullName evidence="1">Uncharacterized protein</fullName>
    </submittedName>
</protein>
<organism evidence="1 2">
    <name type="scientific">Deinococcus yavapaiensis KR-236</name>
    <dbReference type="NCBI Taxonomy" id="694435"/>
    <lineage>
        <taxon>Bacteria</taxon>
        <taxon>Thermotogati</taxon>
        <taxon>Deinococcota</taxon>
        <taxon>Deinococci</taxon>
        <taxon>Deinococcales</taxon>
        <taxon>Deinococcaceae</taxon>
        <taxon>Deinococcus</taxon>
    </lineage>
</organism>
<proteinExistence type="predicted"/>
<gene>
    <name evidence="1" type="ORF">DES52_10948</name>
</gene>
<evidence type="ECO:0000313" key="1">
    <source>
        <dbReference type="EMBL" id="PYE53276.1"/>
    </source>
</evidence>